<reference evidence="3" key="1">
    <citation type="submission" date="2025-08" db="UniProtKB">
        <authorList>
            <consortium name="RefSeq"/>
        </authorList>
    </citation>
    <scope>IDENTIFICATION</scope>
    <source>
        <tissue evidence="3">Fruit stalk</tissue>
    </source>
</reference>
<feature type="compositionally biased region" description="Polar residues" evidence="1">
    <location>
        <begin position="122"/>
        <end position="134"/>
    </location>
</feature>
<sequence length="369" mass="41374">MATRITASKPARQLGELLQEQQEPFVLEVYLSERRCVRKNLISGANFIGCHGNSGKFLKKSGSQNKSKKGIPNFPKVLKVVPCSKFFAIKGSRTKNSDDDGKLSVTEMDRNNQETAEPDRFSSASSTTVYNSCSDSDIDEPSMFTDNSKSNLKLHREREKKAAADTKFQWSCMEDSKQHSPQSVLEEISSTSTGSPLDKTRRVSTTRQKSFFLPKLITEDSILSASLWNLLLQTTPDKSSCAGLSELQEPDRSNSSQFSISKRVLQQTKQLLFDCARELVDKNHEKEQKGKKFLGPEEMGKVICEKIKGWGKRCGDESNIMQLLELDVMDSSQEWNGFESQKKDMVLVIGNAIAEEITTEVVMDMINVL</sequence>
<dbReference type="RefSeq" id="XP_022766438.1">
    <property type="nucleotide sequence ID" value="XM_022910703.1"/>
</dbReference>
<feature type="region of interest" description="Disordered" evidence="1">
    <location>
        <begin position="94"/>
        <end position="134"/>
    </location>
</feature>
<keyword evidence="2" id="KW-1185">Reference proteome</keyword>
<dbReference type="PANTHER" id="PTHR37613:SF4">
    <property type="entry name" value="DUF4378 DOMAIN-CONTAINING PROTEIN"/>
    <property type="match status" value="1"/>
</dbReference>
<protein>
    <submittedName>
        <fullName evidence="3">Uncharacterized protein LOC111311329</fullName>
    </submittedName>
</protein>
<feature type="compositionally biased region" description="Polar residues" evidence="1">
    <location>
        <begin position="179"/>
        <end position="195"/>
    </location>
</feature>
<dbReference type="AlphaFoldDB" id="A0A6P6ANQ7"/>
<accession>A0A6P6ANQ7</accession>
<evidence type="ECO:0000256" key="1">
    <source>
        <dbReference type="SAM" id="MobiDB-lite"/>
    </source>
</evidence>
<dbReference type="KEGG" id="dzi:111311329"/>
<gene>
    <name evidence="3" type="primary">LOC111311329</name>
</gene>
<feature type="compositionally biased region" description="Basic and acidic residues" evidence="1">
    <location>
        <begin position="95"/>
        <end position="120"/>
    </location>
</feature>
<dbReference type="GeneID" id="111311329"/>
<organism evidence="2 3">
    <name type="scientific">Durio zibethinus</name>
    <name type="common">Durian</name>
    <dbReference type="NCBI Taxonomy" id="66656"/>
    <lineage>
        <taxon>Eukaryota</taxon>
        <taxon>Viridiplantae</taxon>
        <taxon>Streptophyta</taxon>
        <taxon>Embryophyta</taxon>
        <taxon>Tracheophyta</taxon>
        <taxon>Spermatophyta</taxon>
        <taxon>Magnoliopsida</taxon>
        <taxon>eudicotyledons</taxon>
        <taxon>Gunneridae</taxon>
        <taxon>Pentapetalae</taxon>
        <taxon>rosids</taxon>
        <taxon>malvids</taxon>
        <taxon>Malvales</taxon>
        <taxon>Malvaceae</taxon>
        <taxon>Helicteroideae</taxon>
        <taxon>Durio</taxon>
    </lineage>
</organism>
<dbReference type="OrthoDB" id="691329at2759"/>
<evidence type="ECO:0000313" key="2">
    <source>
        <dbReference type="Proteomes" id="UP000515121"/>
    </source>
</evidence>
<proteinExistence type="predicted"/>
<dbReference type="Proteomes" id="UP000515121">
    <property type="component" value="Unplaced"/>
</dbReference>
<dbReference type="PANTHER" id="PTHR37613">
    <property type="entry name" value="DUF4378 DOMAIN PROTEIN"/>
    <property type="match status" value="1"/>
</dbReference>
<feature type="region of interest" description="Disordered" evidence="1">
    <location>
        <begin position="177"/>
        <end position="201"/>
    </location>
</feature>
<evidence type="ECO:0000313" key="3">
    <source>
        <dbReference type="RefSeq" id="XP_022766438.1"/>
    </source>
</evidence>
<name>A0A6P6ANQ7_DURZI</name>